<reference evidence="3" key="1">
    <citation type="journal article" date="2019" name="Int. J. Syst. Evol. Microbiol.">
        <title>The Global Catalogue of Microorganisms (GCM) 10K type strain sequencing project: providing services to taxonomists for standard genome sequencing and annotation.</title>
        <authorList>
            <consortium name="The Broad Institute Genomics Platform"/>
            <consortium name="The Broad Institute Genome Sequencing Center for Infectious Disease"/>
            <person name="Wu L."/>
            <person name="Ma J."/>
        </authorList>
    </citation>
    <scope>NUCLEOTIDE SEQUENCE [LARGE SCALE GENOMIC DNA]</scope>
    <source>
        <strain evidence="3">ICMP 19430</strain>
    </source>
</reference>
<organism evidence="2 3">
    <name type="scientific">Streptomyces caviscabies</name>
    <dbReference type="NCBI Taxonomy" id="90079"/>
    <lineage>
        <taxon>Bacteria</taxon>
        <taxon>Bacillati</taxon>
        <taxon>Actinomycetota</taxon>
        <taxon>Actinomycetes</taxon>
        <taxon>Kitasatosporales</taxon>
        <taxon>Streptomycetaceae</taxon>
        <taxon>Streptomyces</taxon>
    </lineage>
</organism>
<dbReference type="EMBL" id="JBHTCK010000002">
    <property type="protein sequence ID" value="MFC7350583.1"/>
    <property type="molecule type" value="Genomic_DNA"/>
</dbReference>
<dbReference type="Proteomes" id="UP001596509">
    <property type="component" value="Unassembled WGS sequence"/>
</dbReference>
<protein>
    <submittedName>
        <fullName evidence="2">Uncharacterized protein</fullName>
    </submittedName>
</protein>
<name>A0ABW2M7G2_9ACTN</name>
<sequence length="65" mass="6699">MTRSPIRISHASRTYPGIPRAVPAALAVHPGDGARRERTDGAPAASARAHPRTGAGGTGRTTPYP</sequence>
<evidence type="ECO:0000256" key="1">
    <source>
        <dbReference type="SAM" id="MobiDB-lite"/>
    </source>
</evidence>
<comment type="caution">
    <text evidence="2">The sequence shown here is derived from an EMBL/GenBank/DDBJ whole genome shotgun (WGS) entry which is preliminary data.</text>
</comment>
<evidence type="ECO:0000313" key="3">
    <source>
        <dbReference type="Proteomes" id="UP001596509"/>
    </source>
</evidence>
<evidence type="ECO:0000313" key="2">
    <source>
        <dbReference type="EMBL" id="MFC7350583.1"/>
    </source>
</evidence>
<gene>
    <name evidence="2" type="ORF">ACFQW9_08050</name>
</gene>
<keyword evidence="3" id="KW-1185">Reference proteome</keyword>
<feature type="region of interest" description="Disordered" evidence="1">
    <location>
        <begin position="28"/>
        <end position="65"/>
    </location>
</feature>
<dbReference type="RefSeq" id="WP_319271811.1">
    <property type="nucleotide sequence ID" value="NZ_JBHTCK010000002.1"/>
</dbReference>
<accession>A0ABW2M7G2</accession>
<proteinExistence type="predicted"/>